<dbReference type="Proteomes" id="UP001597525">
    <property type="component" value="Unassembled WGS sequence"/>
</dbReference>
<dbReference type="EMBL" id="JBHUPB010000006">
    <property type="protein sequence ID" value="MFD2967465.1"/>
    <property type="molecule type" value="Genomic_DNA"/>
</dbReference>
<proteinExistence type="predicted"/>
<feature type="compositionally biased region" description="Low complexity" evidence="1">
    <location>
        <begin position="458"/>
        <end position="477"/>
    </location>
</feature>
<evidence type="ECO:0000313" key="4">
    <source>
        <dbReference type="Proteomes" id="UP001597525"/>
    </source>
</evidence>
<dbReference type="RefSeq" id="WP_320186181.1">
    <property type="nucleotide sequence ID" value="NZ_CP138332.1"/>
</dbReference>
<dbReference type="InterPro" id="IPR005151">
    <property type="entry name" value="Tail-specific_protease"/>
</dbReference>
<keyword evidence="4" id="KW-1185">Reference proteome</keyword>
<dbReference type="Gene3D" id="3.90.226.10">
    <property type="entry name" value="2-enoyl-CoA Hydratase, Chain A, domain 1"/>
    <property type="match status" value="1"/>
</dbReference>
<reference evidence="4" key="1">
    <citation type="journal article" date="2019" name="Int. J. Syst. Evol. Microbiol.">
        <title>The Global Catalogue of Microorganisms (GCM) 10K type strain sequencing project: providing services to taxonomists for standard genome sequencing and annotation.</title>
        <authorList>
            <consortium name="The Broad Institute Genomics Platform"/>
            <consortium name="The Broad Institute Genome Sequencing Center for Infectious Disease"/>
            <person name="Wu L."/>
            <person name="Ma J."/>
        </authorList>
    </citation>
    <scope>NUCLEOTIDE SEQUENCE [LARGE SCALE GENOMIC DNA]</scope>
    <source>
        <strain evidence="4">KCTC 22814</strain>
    </source>
</reference>
<dbReference type="PROSITE" id="PS51257">
    <property type="entry name" value="PROKAR_LIPOPROTEIN"/>
    <property type="match status" value="1"/>
</dbReference>
<comment type="caution">
    <text evidence="3">The sequence shown here is derived from an EMBL/GenBank/DDBJ whole genome shotgun (WGS) entry which is preliminary data.</text>
</comment>
<name>A0ABW6BHU3_9SPHI</name>
<dbReference type="SMART" id="SM00245">
    <property type="entry name" value="TSPc"/>
    <property type="match status" value="1"/>
</dbReference>
<evidence type="ECO:0000313" key="3">
    <source>
        <dbReference type="EMBL" id="MFD2967465.1"/>
    </source>
</evidence>
<sequence length="495" mass="55097">MKTWKYLLLLICLGLVVGCKKEVEPTPEPPEPEDTKEQLIRDSIYYYYNQQSLWTEYVPDNTVLRTFTAAYSSNEDVLSALKALTPFYAGYNGSIDRFSFIQDNGSGSQQRSSNGLRMDTNDGYGMYFGWRIISETLAAPVLYFVEGGSPAQKAGITRGSMLLAINDDTDVTAAYSCNQSGSCFVETAAFNNFQTKLNTAIAANSLRLKMRTVNDVDKDYTLSYETYNINPILADTIYNYSTKIGYFAFSSFEEVTGNNQTYQDFERIFREFATAGVQELIVDMRYNTGGYVSTARYLANKIVGPSASGKPMFTYQVNANFQPYTERASNGYDFTPVNFGQNSNPEYQKVYFLVTEETASASELLINVLKPYMDVVLIAETNRTYGKPVGFFEQEIMSTISLWATSFKTLNSEGATDYWDGLTVNVSNVPDNISKNFADPTESMIARAISLSGATSTNVNRSSISRNSGSSTSSAGRKLGVINKPIEKNLLKKKE</sequence>
<dbReference type="CDD" id="cd07561">
    <property type="entry name" value="Peptidase_S41_CPP_like"/>
    <property type="match status" value="1"/>
</dbReference>
<dbReference type="SUPFAM" id="SSF52096">
    <property type="entry name" value="ClpP/crotonase"/>
    <property type="match status" value="1"/>
</dbReference>
<evidence type="ECO:0000256" key="1">
    <source>
        <dbReference type="SAM" id="MobiDB-lite"/>
    </source>
</evidence>
<dbReference type="Pfam" id="PF03572">
    <property type="entry name" value="Peptidase_S41"/>
    <property type="match status" value="1"/>
</dbReference>
<feature type="domain" description="Tail specific protease" evidence="2">
    <location>
        <begin position="215"/>
        <end position="435"/>
    </location>
</feature>
<dbReference type="PANTHER" id="PTHR32060">
    <property type="entry name" value="TAIL-SPECIFIC PROTEASE"/>
    <property type="match status" value="1"/>
</dbReference>
<feature type="region of interest" description="Disordered" evidence="1">
    <location>
        <begin position="458"/>
        <end position="478"/>
    </location>
</feature>
<dbReference type="Gene3D" id="2.30.42.10">
    <property type="match status" value="1"/>
</dbReference>
<gene>
    <name evidence="3" type="ORF">ACFS7Y_08700</name>
</gene>
<dbReference type="Gene3D" id="3.30.750.170">
    <property type="match status" value="1"/>
</dbReference>
<organism evidence="3 4">
    <name type="scientific">Sphingobacterium bambusae</name>
    <dbReference type="NCBI Taxonomy" id="662858"/>
    <lineage>
        <taxon>Bacteria</taxon>
        <taxon>Pseudomonadati</taxon>
        <taxon>Bacteroidota</taxon>
        <taxon>Sphingobacteriia</taxon>
        <taxon>Sphingobacteriales</taxon>
        <taxon>Sphingobacteriaceae</taxon>
        <taxon>Sphingobacterium</taxon>
    </lineage>
</organism>
<dbReference type="InterPro" id="IPR036034">
    <property type="entry name" value="PDZ_sf"/>
</dbReference>
<dbReference type="InterPro" id="IPR029045">
    <property type="entry name" value="ClpP/crotonase-like_dom_sf"/>
</dbReference>
<evidence type="ECO:0000259" key="2">
    <source>
        <dbReference type="SMART" id="SM00245"/>
    </source>
</evidence>
<dbReference type="PANTHER" id="PTHR32060:SF30">
    <property type="entry name" value="CARBOXY-TERMINAL PROCESSING PROTEASE CTPA"/>
    <property type="match status" value="1"/>
</dbReference>
<accession>A0ABW6BHU3</accession>
<protein>
    <submittedName>
        <fullName evidence="3">S41 family peptidase</fullName>
    </submittedName>
</protein>